<dbReference type="PROSITE" id="PS00109">
    <property type="entry name" value="PROTEIN_KINASE_TYR"/>
    <property type="match status" value="1"/>
</dbReference>
<dbReference type="SMART" id="SM00219">
    <property type="entry name" value="TyrKc"/>
    <property type="match status" value="1"/>
</dbReference>
<dbReference type="InterPro" id="IPR000980">
    <property type="entry name" value="SH2"/>
</dbReference>
<evidence type="ECO:0000313" key="16">
    <source>
        <dbReference type="EMBL" id="CAI5452154.1"/>
    </source>
</evidence>
<dbReference type="PROSITE" id="PS50001">
    <property type="entry name" value="SH2"/>
    <property type="match status" value="1"/>
</dbReference>
<evidence type="ECO:0000259" key="15">
    <source>
        <dbReference type="PROSITE" id="PS50011"/>
    </source>
</evidence>
<comment type="similarity">
    <text evidence="12">Belongs to the protein kinase superfamily. Tyr protein kinase family.</text>
</comment>
<feature type="transmembrane region" description="Helical" evidence="13">
    <location>
        <begin position="594"/>
        <end position="612"/>
    </location>
</feature>
<evidence type="ECO:0000256" key="7">
    <source>
        <dbReference type="ARBA" id="ARBA00022989"/>
    </source>
</evidence>
<dbReference type="InterPro" id="IPR011009">
    <property type="entry name" value="Kinase-like_dom_sf"/>
</dbReference>
<keyword evidence="2 12" id="KW-0808">Transferase</keyword>
<feature type="domain" description="Protein kinase" evidence="15">
    <location>
        <begin position="141"/>
        <end position="407"/>
    </location>
</feature>
<dbReference type="Gene3D" id="1.10.510.10">
    <property type="entry name" value="Transferase(Phosphotransferase) domain 1"/>
    <property type="match status" value="1"/>
</dbReference>
<keyword evidence="5 12" id="KW-0418">Kinase</keyword>
<proteinExistence type="inferred from homology"/>
<feature type="transmembrane region" description="Helical" evidence="13">
    <location>
        <begin position="473"/>
        <end position="495"/>
    </location>
</feature>
<evidence type="ECO:0000256" key="5">
    <source>
        <dbReference type="ARBA" id="ARBA00022777"/>
    </source>
</evidence>
<feature type="domain" description="SH2" evidence="14">
    <location>
        <begin position="21"/>
        <end position="127"/>
    </location>
</feature>
<dbReference type="SMART" id="SM00252">
    <property type="entry name" value="SH2"/>
    <property type="match status" value="1"/>
</dbReference>
<evidence type="ECO:0000259" key="14">
    <source>
        <dbReference type="PROSITE" id="PS50001"/>
    </source>
</evidence>
<comment type="caution">
    <text evidence="16">The sequence shown here is derived from an EMBL/GenBank/DDBJ whole genome shotgun (WGS) entry which is preliminary data.</text>
</comment>
<keyword evidence="3 13" id="KW-0812">Transmembrane</keyword>
<evidence type="ECO:0000256" key="11">
    <source>
        <dbReference type="PROSITE-ProRule" id="PRU00191"/>
    </source>
</evidence>
<comment type="catalytic activity">
    <reaction evidence="10 12">
        <text>L-tyrosyl-[protein] + ATP = O-phospho-L-tyrosyl-[protein] + ADP + H(+)</text>
        <dbReference type="Rhea" id="RHEA:10596"/>
        <dbReference type="Rhea" id="RHEA-COMP:10136"/>
        <dbReference type="Rhea" id="RHEA-COMP:20101"/>
        <dbReference type="ChEBI" id="CHEBI:15378"/>
        <dbReference type="ChEBI" id="CHEBI:30616"/>
        <dbReference type="ChEBI" id="CHEBI:46858"/>
        <dbReference type="ChEBI" id="CHEBI:61978"/>
        <dbReference type="ChEBI" id="CHEBI:456216"/>
        <dbReference type="EC" id="2.7.10.2"/>
    </reaction>
</comment>
<dbReference type="InterPro" id="IPR020635">
    <property type="entry name" value="Tyr_kinase_cat_dom"/>
</dbReference>
<protein>
    <recommendedName>
        <fullName evidence="12">Tyrosine-protein kinase</fullName>
        <ecNumber evidence="12">2.7.10.2</ecNumber>
    </recommendedName>
</protein>
<dbReference type="InterPro" id="IPR050198">
    <property type="entry name" value="Non-receptor_tyrosine_kinases"/>
</dbReference>
<dbReference type="SUPFAM" id="SSF55550">
    <property type="entry name" value="SH2 domain"/>
    <property type="match status" value="1"/>
</dbReference>
<evidence type="ECO:0000256" key="9">
    <source>
        <dbReference type="ARBA" id="ARBA00023137"/>
    </source>
</evidence>
<dbReference type="PROSITE" id="PS50011">
    <property type="entry name" value="PROTEIN_KINASE_DOM"/>
    <property type="match status" value="1"/>
</dbReference>
<evidence type="ECO:0000256" key="1">
    <source>
        <dbReference type="ARBA" id="ARBA00004370"/>
    </source>
</evidence>
<evidence type="ECO:0000256" key="4">
    <source>
        <dbReference type="ARBA" id="ARBA00022741"/>
    </source>
</evidence>
<dbReference type="AlphaFoldDB" id="A0A9P1N708"/>
<dbReference type="GO" id="GO:0004930">
    <property type="term" value="F:G protein-coupled receptor activity"/>
    <property type="evidence" value="ECO:0007669"/>
    <property type="project" value="InterPro"/>
</dbReference>
<dbReference type="InterPro" id="IPR000276">
    <property type="entry name" value="GPCR_Rhodpsn"/>
</dbReference>
<evidence type="ECO:0000256" key="2">
    <source>
        <dbReference type="ARBA" id="ARBA00022679"/>
    </source>
</evidence>
<dbReference type="Pfam" id="PF07714">
    <property type="entry name" value="PK_Tyr_Ser-Thr"/>
    <property type="match status" value="1"/>
</dbReference>
<evidence type="ECO:0000256" key="12">
    <source>
        <dbReference type="RuleBase" id="RU362096"/>
    </source>
</evidence>
<keyword evidence="9 12" id="KW-0829">Tyrosine-protein kinase</keyword>
<dbReference type="SMART" id="SM01381">
    <property type="entry name" value="7TM_GPCR_Srsx"/>
    <property type="match status" value="1"/>
</dbReference>
<evidence type="ECO:0000256" key="8">
    <source>
        <dbReference type="ARBA" id="ARBA00023136"/>
    </source>
</evidence>
<evidence type="ECO:0000256" key="10">
    <source>
        <dbReference type="ARBA" id="ARBA00051245"/>
    </source>
</evidence>
<dbReference type="GO" id="GO:0016020">
    <property type="term" value="C:membrane"/>
    <property type="evidence" value="ECO:0007669"/>
    <property type="project" value="UniProtKB-SubCell"/>
</dbReference>
<keyword evidence="17" id="KW-1185">Reference proteome</keyword>
<dbReference type="Proteomes" id="UP001152747">
    <property type="component" value="Unassembled WGS sequence"/>
</dbReference>
<comment type="subcellular location">
    <subcellularLocation>
        <location evidence="1">Membrane</location>
    </subcellularLocation>
</comment>
<dbReference type="Gene3D" id="3.30.505.10">
    <property type="entry name" value="SH2 domain"/>
    <property type="match status" value="1"/>
</dbReference>
<keyword evidence="4 12" id="KW-0547">Nucleotide-binding</keyword>
<dbReference type="InterPro" id="IPR008266">
    <property type="entry name" value="Tyr_kinase_AS"/>
</dbReference>
<dbReference type="EC" id="2.7.10.2" evidence="12"/>
<dbReference type="GO" id="GO:0005524">
    <property type="term" value="F:ATP binding"/>
    <property type="evidence" value="ECO:0007669"/>
    <property type="project" value="UniProtKB-KW"/>
</dbReference>
<dbReference type="PANTHER" id="PTHR24418">
    <property type="entry name" value="TYROSINE-PROTEIN KINASE"/>
    <property type="match status" value="1"/>
</dbReference>
<gene>
    <name evidence="16" type="ORF">CAMP_LOCUS14791</name>
</gene>
<sequence length="686" mass="79049">MTSSIAQPASEGNPDLTKLKFYHGVQTREDTQLLMKDASIGEFLLRTSFLKNEIKMIVYLCIKVCENDIHHYLVAFRNSQIVLKQETMEKDGIKKVVESHAFNTFEEMINYYRVHRLACGIRLGRSVNRPKYQLRNSEIHYEESGRLGSGNFCIVYRGTLKRGARKDVVAIKVSKQTEHPDPAIVMETKKELFDEAKIMISYNHVNVIKLFGLACDLPPFMVCMEYCNGGSLESHLYKRGNEMEEFEKQTYLIDAARGMRYLHTHKCIHRDLASRNCLISAEGFIKIADFGLSRTLGANETKFKEALKEAPLVWLAPECIQKESEFSTKSDVWAFGVLIYEVYFNGLKPFANEKDTGTIIKAIRKANMPLIEGKTNVPKMVELHSSIWTRRPEDRIDFQRILEHLVSALVPADYSNIKRMEVNKLEGVTRTKMPNTCLELEPEKQQTSAAESSYDMNHGKNRNRATCSQSKCYFLLIIPSYGLLSGSCWIFSLGIDRFIASLNPVIYRKIQFSQKLYLFALSVLPVTYSIFFIILGYYERDTNPDNQITCFLPLALRNRSFQYFTYTSWIINIAIVIIYFSTYFILRKKTSSKAYFKSIFTTVLFFLSSWAITSLTNTFSYSDQRTNNITQMYAGISVNLALACNVFIFYFINSDYRQCIQTLLRMQQKLVQPKTVDVSNSLRSVY</sequence>
<evidence type="ECO:0000313" key="17">
    <source>
        <dbReference type="Proteomes" id="UP001152747"/>
    </source>
</evidence>
<dbReference type="EMBL" id="CANHGI010000005">
    <property type="protein sequence ID" value="CAI5452154.1"/>
    <property type="molecule type" value="Genomic_DNA"/>
</dbReference>
<feature type="transmembrane region" description="Helical" evidence="13">
    <location>
        <begin position="563"/>
        <end position="582"/>
    </location>
</feature>
<dbReference type="Gene3D" id="1.20.1070.10">
    <property type="entry name" value="Rhodopsin 7-helix transmembrane proteins"/>
    <property type="match status" value="1"/>
</dbReference>
<feature type="transmembrane region" description="Helical" evidence="13">
    <location>
        <begin position="632"/>
        <end position="652"/>
    </location>
</feature>
<dbReference type="SUPFAM" id="SSF56112">
    <property type="entry name" value="Protein kinase-like (PK-like)"/>
    <property type="match status" value="1"/>
</dbReference>
<dbReference type="InterPro" id="IPR036860">
    <property type="entry name" value="SH2_dom_sf"/>
</dbReference>
<dbReference type="CDD" id="cd00192">
    <property type="entry name" value="PTKc"/>
    <property type="match status" value="1"/>
</dbReference>
<keyword evidence="7 13" id="KW-1133">Transmembrane helix</keyword>
<dbReference type="PRINTS" id="PR00109">
    <property type="entry name" value="TYRKINASE"/>
</dbReference>
<keyword evidence="8 13" id="KW-0472">Membrane</keyword>
<dbReference type="OrthoDB" id="4062651at2759"/>
<evidence type="ECO:0000256" key="3">
    <source>
        <dbReference type="ARBA" id="ARBA00022692"/>
    </source>
</evidence>
<reference evidence="16" key="1">
    <citation type="submission" date="2022-11" db="EMBL/GenBank/DDBJ databases">
        <authorList>
            <person name="Kikuchi T."/>
        </authorList>
    </citation>
    <scope>NUCLEOTIDE SEQUENCE</scope>
    <source>
        <strain evidence="16">PS1010</strain>
    </source>
</reference>
<feature type="transmembrane region" description="Helical" evidence="13">
    <location>
        <begin position="516"/>
        <end position="538"/>
    </location>
</feature>
<keyword evidence="6 12" id="KW-0067">ATP-binding</keyword>
<accession>A0A9P1N708</accession>
<dbReference type="Pfam" id="PF10320">
    <property type="entry name" value="7TM_GPCR_Srsx"/>
    <property type="match status" value="1"/>
</dbReference>
<keyword evidence="11" id="KW-0727">SH2 domain</keyword>
<dbReference type="InterPro" id="IPR001245">
    <property type="entry name" value="Ser-Thr/Tyr_kinase_cat_dom"/>
</dbReference>
<evidence type="ECO:0000256" key="6">
    <source>
        <dbReference type="ARBA" id="ARBA00022840"/>
    </source>
</evidence>
<dbReference type="GO" id="GO:0004715">
    <property type="term" value="F:non-membrane spanning protein tyrosine kinase activity"/>
    <property type="evidence" value="ECO:0007669"/>
    <property type="project" value="UniProtKB-EC"/>
</dbReference>
<evidence type="ECO:0000256" key="13">
    <source>
        <dbReference type="SAM" id="Phobius"/>
    </source>
</evidence>
<dbReference type="InterPro" id="IPR000719">
    <property type="entry name" value="Prot_kinase_dom"/>
</dbReference>
<organism evidence="16 17">
    <name type="scientific">Caenorhabditis angaria</name>
    <dbReference type="NCBI Taxonomy" id="860376"/>
    <lineage>
        <taxon>Eukaryota</taxon>
        <taxon>Metazoa</taxon>
        <taxon>Ecdysozoa</taxon>
        <taxon>Nematoda</taxon>
        <taxon>Chromadorea</taxon>
        <taxon>Rhabditida</taxon>
        <taxon>Rhabditina</taxon>
        <taxon>Rhabditomorpha</taxon>
        <taxon>Rhabditoidea</taxon>
        <taxon>Rhabditidae</taxon>
        <taxon>Peloderinae</taxon>
        <taxon>Caenorhabditis</taxon>
    </lineage>
</organism>
<dbReference type="SUPFAM" id="SSF81321">
    <property type="entry name" value="Family A G protein-coupled receptor-like"/>
    <property type="match status" value="1"/>
</dbReference>
<dbReference type="InterPro" id="IPR019424">
    <property type="entry name" value="7TM_GPCR_Srsx"/>
</dbReference>
<name>A0A9P1N708_9PELO</name>